<dbReference type="InterPro" id="IPR002815">
    <property type="entry name" value="Spo11/TopoVI_A"/>
</dbReference>
<name>K0R9K9_THAOC</name>
<proteinExistence type="predicted"/>
<evidence type="ECO:0000259" key="1">
    <source>
        <dbReference type="Pfam" id="PF21180"/>
    </source>
</evidence>
<dbReference type="GO" id="GO:0005694">
    <property type="term" value="C:chromosome"/>
    <property type="evidence" value="ECO:0007669"/>
    <property type="project" value="InterPro"/>
</dbReference>
<sequence>MVVAQNNNNGNQYYALANLGGTNAQVISGQTNQSGDGLRVNFDSNTTVQEVAGRISSLVDGTINAIDNLNNNGGTTSVAVTVGGATTHVTRNNMFRFIRLLLLLCQIHDHLIANANLYTRGLWYFYSHYLGKDNITQKQFCGDMVQVSTSLSVPLQGLNVKERKNTWIFGSAVLKIEYRDGMVREVDLSLDDHGWLGGDEPISSDMNTGNIKSVTASSKTCNGIIRVIVVEKHCIFQQLCANGFDKSIKAILICSGGYPSKNTKAWLSFLKAALSVRDGNCGVVHDLNPCGIALGHSFSTNKFPGYNAYITDVRIIGLQTRVMSLFPKVVEYARSDKSKQFSEHDKKMFKYLFKLETGFHKGESDLRFLELVRLYSPSEGFGFKVDLDAVVAEYGIKGFMEALKRVIDNDLLL</sequence>
<reference evidence="2 3" key="1">
    <citation type="journal article" date="2012" name="Genome Biol.">
        <title>Genome and low-iron response of an oceanic diatom adapted to chronic iron limitation.</title>
        <authorList>
            <person name="Lommer M."/>
            <person name="Specht M."/>
            <person name="Roy A.S."/>
            <person name="Kraemer L."/>
            <person name="Andreson R."/>
            <person name="Gutowska M.A."/>
            <person name="Wolf J."/>
            <person name="Bergner S.V."/>
            <person name="Schilhabel M.B."/>
            <person name="Klostermeier U.C."/>
            <person name="Beiko R.G."/>
            <person name="Rosenstiel P."/>
            <person name="Hippler M."/>
            <person name="Laroche J."/>
        </authorList>
    </citation>
    <scope>NUCLEOTIDE SEQUENCE [LARGE SCALE GENOMIC DNA]</scope>
    <source>
        <strain evidence="2 3">CCMP1005</strain>
    </source>
</reference>
<organism evidence="2 3">
    <name type="scientific">Thalassiosira oceanica</name>
    <name type="common">Marine diatom</name>
    <dbReference type="NCBI Taxonomy" id="159749"/>
    <lineage>
        <taxon>Eukaryota</taxon>
        <taxon>Sar</taxon>
        <taxon>Stramenopiles</taxon>
        <taxon>Ochrophyta</taxon>
        <taxon>Bacillariophyta</taxon>
        <taxon>Coscinodiscophyceae</taxon>
        <taxon>Thalassiosirophycidae</taxon>
        <taxon>Thalassiosirales</taxon>
        <taxon>Thalassiosiraceae</taxon>
        <taxon>Thalassiosira</taxon>
    </lineage>
</organism>
<accession>K0R9K9</accession>
<dbReference type="Gene3D" id="3.40.1360.10">
    <property type="match status" value="1"/>
</dbReference>
<dbReference type="Proteomes" id="UP000266841">
    <property type="component" value="Unassembled WGS sequence"/>
</dbReference>
<dbReference type="InterPro" id="IPR034136">
    <property type="entry name" value="TOPRIM_Topo6A/Spo11"/>
</dbReference>
<dbReference type="GO" id="GO:0003677">
    <property type="term" value="F:DNA binding"/>
    <property type="evidence" value="ECO:0007669"/>
    <property type="project" value="InterPro"/>
</dbReference>
<evidence type="ECO:0000313" key="2">
    <source>
        <dbReference type="EMBL" id="EJK48919.1"/>
    </source>
</evidence>
<protein>
    <recommendedName>
        <fullName evidence="1">Topoisomerase 6 subunit A/Spo11 TOPRIM domain-containing protein</fullName>
    </recommendedName>
</protein>
<gene>
    <name evidence="2" type="ORF">THAOC_32245</name>
</gene>
<dbReference type="EMBL" id="AGNL01045291">
    <property type="protein sequence ID" value="EJK48919.1"/>
    <property type="molecule type" value="Genomic_DNA"/>
</dbReference>
<keyword evidence="3" id="KW-1185">Reference proteome</keyword>
<dbReference type="AlphaFoldDB" id="K0R9K9"/>
<dbReference type="GO" id="GO:0003918">
    <property type="term" value="F:DNA topoisomerase type II (double strand cut, ATP-hydrolyzing) activity"/>
    <property type="evidence" value="ECO:0007669"/>
    <property type="project" value="InterPro"/>
</dbReference>
<comment type="caution">
    <text evidence="2">The sequence shown here is derived from an EMBL/GenBank/DDBJ whole genome shotgun (WGS) entry which is preliminary data.</text>
</comment>
<dbReference type="PANTHER" id="PTHR10848">
    <property type="entry name" value="MEIOTIC RECOMBINATION PROTEIN SPO11"/>
    <property type="match status" value="1"/>
</dbReference>
<dbReference type="PANTHER" id="PTHR10848:SF0">
    <property type="entry name" value="MEIOTIC RECOMBINATION PROTEIN SPO11"/>
    <property type="match status" value="1"/>
</dbReference>
<dbReference type="SUPFAM" id="SSF56726">
    <property type="entry name" value="DNA topoisomerase IV, alpha subunit"/>
    <property type="match status" value="1"/>
</dbReference>
<dbReference type="Pfam" id="PF21180">
    <property type="entry name" value="TOP6A-Spo11_Toprim"/>
    <property type="match status" value="1"/>
</dbReference>
<dbReference type="InterPro" id="IPR036078">
    <property type="entry name" value="Spo11/TopoVI_A_sf"/>
</dbReference>
<evidence type="ECO:0000313" key="3">
    <source>
        <dbReference type="Proteomes" id="UP000266841"/>
    </source>
</evidence>
<feature type="domain" description="Topoisomerase 6 subunit A/Spo11 TOPRIM" evidence="1">
    <location>
        <begin position="227"/>
        <end position="323"/>
    </location>
</feature>